<dbReference type="PANTHER" id="PTHR36531:SF6">
    <property type="entry name" value="DNA REPLICATION ATP-DEPENDENT HELICASE_NUCLEASE DNA2"/>
    <property type="match status" value="1"/>
</dbReference>
<accession>L7JUC7</accession>
<gene>
    <name evidence="12" type="ORF">THOM_2067</name>
</gene>
<dbReference type="GO" id="GO:0004518">
    <property type="term" value="F:nuclease activity"/>
    <property type="evidence" value="ECO:0007669"/>
    <property type="project" value="UniProtKB-KW"/>
</dbReference>
<dbReference type="InterPro" id="IPR051827">
    <property type="entry name" value="Cas4_exonuclease"/>
</dbReference>
<dbReference type="PANTHER" id="PTHR36531">
    <property type="entry name" value="CRISPR-ASSOCIATED EXONUCLEASE CAS4"/>
    <property type="match status" value="1"/>
</dbReference>
<evidence type="ECO:0000313" key="12">
    <source>
        <dbReference type="EMBL" id="ELQ75024.1"/>
    </source>
</evidence>
<dbReference type="Gene3D" id="3.90.320.10">
    <property type="match status" value="1"/>
</dbReference>
<keyword evidence="8" id="KW-0067">ATP-binding</keyword>
<dbReference type="GO" id="GO:0051536">
    <property type="term" value="F:iron-sulfur cluster binding"/>
    <property type="evidence" value="ECO:0007669"/>
    <property type="project" value="UniProtKB-KW"/>
</dbReference>
<keyword evidence="4" id="KW-0479">Metal-binding</keyword>
<evidence type="ECO:0000256" key="10">
    <source>
        <dbReference type="ARBA" id="ARBA00023014"/>
    </source>
</evidence>
<dbReference type="Pfam" id="PF08696">
    <property type="entry name" value="Dna2"/>
    <property type="match status" value="1"/>
</dbReference>
<keyword evidence="7 12" id="KW-0347">Helicase</keyword>
<dbReference type="InParanoid" id="L7JUC7"/>
<comment type="cofactor">
    <cofactor evidence="1">
        <name>[4Fe-4S] cluster</name>
        <dbReference type="ChEBI" id="CHEBI:49883"/>
    </cofactor>
</comment>
<dbReference type="InterPro" id="IPR014808">
    <property type="entry name" value="DNA_replication_fac_Dna2_N"/>
</dbReference>
<dbReference type="Proteomes" id="UP000011185">
    <property type="component" value="Unassembled WGS sequence"/>
</dbReference>
<name>L7JUC7_TRAHO</name>
<dbReference type="EMBL" id="JH993998">
    <property type="protein sequence ID" value="ELQ75024.1"/>
    <property type="molecule type" value="Genomic_DNA"/>
</dbReference>
<dbReference type="GO" id="GO:0016787">
    <property type="term" value="F:hydrolase activity"/>
    <property type="evidence" value="ECO:0007669"/>
    <property type="project" value="UniProtKB-KW"/>
</dbReference>
<feature type="non-terminal residue" evidence="12">
    <location>
        <position position="1"/>
    </location>
</feature>
<evidence type="ECO:0000256" key="1">
    <source>
        <dbReference type="ARBA" id="ARBA00001966"/>
    </source>
</evidence>
<evidence type="ECO:0000256" key="9">
    <source>
        <dbReference type="ARBA" id="ARBA00023004"/>
    </source>
</evidence>
<proteinExistence type="inferred from homology"/>
<feature type="domain" description="DNA replication factor Dna2 N-terminal" evidence="11">
    <location>
        <begin position="129"/>
        <end position="303"/>
    </location>
</feature>
<dbReference type="GO" id="GO:0005524">
    <property type="term" value="F:ATP binding"/>
    <property type="evidence" value="ECO:0007669"/>
    <property type="project" value="UniProtKB-KW"/>
</dbReference>
<dbReference type="AlphaFoldDB" id="L7JUC7"/>
<evidence type="ECO:0000313" key="13">
    <source>
        <dbReference type="Proteomes" id="UP000011185"/>
    </source>
</evidence>
<evidence type="ECO:0000256" key="3">
    <source>
        <dbReference type="ARBA" id="ARBA00022722"/>
    </source>
</evidence>
<keyword evidence="3" id="KW-0540">Nuclease</keyword>
<protein>
    <submittedName>
        <fullName evidence="12">DNA replication helicase</fullName>
    </submittedName>
</protein>
<keyword evidence="10" id="KW-0411">Iron-sulfur</keyword>
<evidence type="ECO:0000256" key="7">
    <source>
        <dbReference type="ARBA" id="ARBA00022806"/>
    </source>
</evidence>
<keyword evidence="6" id="KW-0378">Hydrolase</keyword>
<evidence type="ECO:0000259" key="11">
    <source>
        <dbReference type="Pfam" id="PF08696"/>
    </source>
</evidence>
<keyword evidence="9" id="KW-0408">Iron</keyword>
<dbReference type="GO" id="GO:0046872">
    <property type="term" value="F:metal ion binding"/>
    <property type="evidence" value="ECO:0007669"/>
    <property type="project" value="UniProtKB-KW"/>
</dbReference>
<comment type="similarity">
    <text evidence="2">Belongs to the DNA2/NAM7 helicase family.</text>
</comment>
<keyword evidence="13" id="KW-1185">Reference proteome</keyword>
<reference evidence="12 13" key="1">
    <citation type="journal article" date="2012" name="PLoS Pathog.">
        <title>The genome of the obligate intracellular parasite Trachipleistophora hominis: new insights into microsporidian genome dynamics and reductive evolution.</title>
        <authorList>
            <person name="Heinz E."/>
            <person name="Williams T.A."/>
            <person name="Nakjang S."/>
            <person name="Noel C.J."/>
            <person name="Swan D.C."/>
            <person name="Goldberg A.V."/>
            <person name="Harris S.R."/>
            <person name="Weinmaier T."/>
            <person name="Markert S."/>
            <person name="Becher D."/>
            <person name="Bernhardt J."/>
            <person name="Dagan T."/>
            <person name="Hacker C."/>
            <person name="Lucocq J.M."/>
            <person name="Schweder T."/>
            <person name="Rattei T."/>
            <person name="Hall N."/>
            <person name="Hirt R.P."/>
            <person name="Embley T.M."/>
        </authorList>
    </citation>
    <scope>NUCLEOTIDE SEQUENCE [LARGE SCALE GENOMIC DNA]</scope>
</reference>
<dbReference type="VEuPathDB" id="MicrosporidiaDB:THOM_2067"/>
<sequence>VCQLSKYSTRTKHMLYNTLRYCTTHTNGTECFHLSYYALCSSIGLSYVQISKFCHLFLHPIMVYISYDNPSIKRSKIKSSGCKKTGEPSSNDLSSDISSELDISTFYSDLHHVHQFILTEKKDHVLQGDDTVVYLYGEWDHEMYAPGMCIRIIECRCCSTNATNIYENCLAQNKIAVCASLSKTKDDSAKKVFTITNTNKYLLLVETPTLSVTNLISGMECALQPLFNERIESLNFLYDDRRVILGKLFHVMLQRDITIDALLNEHSLELYTSNLTENEAKKRILDDLPKIINFRKKICGKNEEYIYSALLQMKGIIDIVDNGIIEIKTGNFNTKDVAQVLLYYLVSGIEPLFIYYLKNESFVNVKIKHFDIVSVLNRRNAVAFVYFMWNSMQYDKRAEMNREILVNKQKTLGSSPINQNTHAPTMIA</sequence>
<evidence type="ECO:0000256" key="8">
    <source>
        <dbReference type="ARBA" id="ARBA00022840"/>
    </source>
</evidence>
<dbReference type="HOGENOM" id="CLU_641873_0_0_1"/>
<keyword evidence="5" id="KW-0547">Nucleotide-binding</keyword>
<dbReference type="GO" id="GO:0004386">
    <property type="term" value="F:helicase activity"/>
    <property type="evidence" value="ECO:0007669"/>
    <property type="project" value="UniProtKB-KW"/>
</dbReference>
<organism evidence="12 13">
    <name type="scientific">Trachipleistophora hominis</name>
    <name type="common">Microsporidian parasite</name>
    <dbReference type="NCBI Taxonomy" id="72359"/>
    <lineage>
        <taxon>Eukaryota</taxon>
        <taxon>Fungi</taxon>
        <taxon>Fungi incertae sedis</taxon>
        <taxon>Microsporidia</taxon>
        <taxon>Pleistophoridae</taxon>
        <taxon>Trachipleistophora</taxon>
    </lineage>
</organism>
<dbReference type="InterPro" id="IPR011604">
    <property type="entry name" value="PDDEXK-like_dom_sf"/>
</dbReference>
<evidence type="ECO:0000256" key="2">
    <source>
        <dbReference type="ARBA" id="ARBA00007913"/>
    </source>
</evidence>
<dbReference type="STRING" id="72359.L7JUC7"/>
<evidence type="ECO:0000256" key="6">
    <source>
        <dbReference type="ARBA" id="ARBA00022801"/>
    </source>
</evidence>
<evidence type="ECO:0000256" key="5">
    <source>
        <dbReference type="ARBA" id="ARBA00022741"/>
    </source>
</evidence>
<evidence type="ECO:0000256" key="4">
    <source>
        <dbReference type="ARBA" id="ARBA00022723"/>
    </source>
</evidence>